<keyword evidence="6" id="KW-1185">Reference proteome</keyword>
<evidence type="ECO:0000256" key="3">
    <source>
        <dbReference type="ARBA" id="ARBA00022837"/>
    </source>
</evidence>
<keyword evidence="1" id="KW-0597">Phosphoprotein</keyword>
<dbReference type="Pfam" id="PF08976">
    <property type="entry name" value="EF-hand_11"/>
    <property type="match status" value="1"/>
</dbReference>
<accession>A0A913Z732</accession>
<evidence type="ECO:0000256" key="1">
    <source>
        <dbReference type="ARBA" id="ARBA00022553"/>
    </source>
</evidence>
<dbReference type="Gene3D" id="1.10.238.10">
    <property type="entry name" value="EF-hand"/>
    <property type="match status" value="2"/>
</dbReference>
<dbReference type="GeneID" id="119720851"/>
<organism evidence="5 6">
    <name type="scientific">Patiria miniata</name>
    <name type="common">Bat star</name>
    <name type="synonym">Asterina miniata</name>
    <dbReference type="NCBI Taxonomy" id="46514"/>
    <lineage>
        <taxon>Eukaryota</taxon>
        <taxon>Metazoa</taxon>
        <taxon>Echinodermata</taxon>
        <taxon>Eleutherozoa</taxon>
        <taxon>Asterozoa</taxon>
        <taxon>Asteroidea</taxon>
        <taxon>Valvatacea</taxon>
        <taxon>Valvatida</taxon>
        <taxon>Asterinidae</taxon>
        <taxon>Patiria</taxon>
    </lineage>
</organism>
<protein>
    <recommendedName>
        <fullName evidence="4">EF-hand domain-containing protein</fullName>
    </recommendedName>
</protein>
<dbReference type="SMART" id="SM00054">
    <property type="entry name" value="EFh"/>
    <property type="match status" value="2"/>
</dbReference>
<evidence type="ECO:0000259" key="4">
    <source>
        <dbReference type="PROSITE" id="PS50222"/>
    </source>
</evidence>
<dbReference type="InterPro" id="IPR011992">
    <property type="entry name" value="EF-hand-dom_pair"/>
</dbReference>
<dbReference type="InterPro" id="IPR015070">
    <property type="entry name" value="EF_hand_DJBP"/>
</dbReference>
<dbReference type="Pfam" id="PF13499">
    <property type="entry name" value="EF-hand_7"/>
    <property type="match status" value="1"/>
</dbReference>
<dbReference type="PANTHER" id="PTHR23048:SF45">
    <property type="entry name" value="CALMODULIN LIKE 4"/>
    <property type="match status" value="1"/>
</dbReference>
<proteinExistence type="predicted"/>
<dbReference type="GO" id="GO:0016460">
    <property type="term" value="C:myosin II complex"/>
    <property type="evidence" value="ECO:0007669"/>
    <property type="project" value="TreeGrafter"/>
</dbReference>
<dbReference type="EnsemblMetazoa" id="XM_038190712.1">
    <property type="protein sequence ID" value="XP_038046640.1"/>
    <property type="gene ID" value="LOC119720851"/>
</dbReference>
<dbReference type="InterPro" id="IPR002048">
    <property type="entry name" value="EF_hand_dom"/>
</dbReference>
<dbReference type="RefSeq" id="XP_038046640.1">
    <property type="nucleotide sequence ID" value="XM_038190712.1"/>
</dbReference>
<keyword evidence="3" id="KW-0106">Calcium</keyword>
<dbReference type="PROSITE" id="PS50222">
    <property type="entry name" value="EF_HAND_2"/>
    <property type="match status" value="2"/>
</dbReference>
<dbReference type="OMA" id="NYEAFTQ"/>
<reference evidence="5" key="1">
    <citation type="submission" date="2022-11" db="UniProtKB">
        <authorList>
            <consortium name="EnsemblMetazoa"/>
        </authorList>
    </citation>
    <scope>IDENTIFICATION</scope>
</reference>
<evidence type="ECO:0000256" key="2">
    <source>
        <dbReference type="ARBA" id="ARBA00022737"/>
    </source>
</evidence>
<name>A0A913Z732_PATMI</name>
<dbReference type="PANTHER" id="PTHR23048">
    <property type="entry name" value="MYOSIN LIGHT CHAIN 1, 3"/>
    <property type="match status" value="1"/>
</dbReference>
<evidence type="ECO:0000313" key="5">
    <source>
        <dbReference type="EnsemblMetazoa" id="XP_038046640.1"/>
    </source>
</evidence>
<feature type="domain" description="EF-hand" evidence="4">
    <location>
        <begin position="8"/>
        <end position="43"/>
    </location>
</feature>
<sequence length="151" mass="18040">MAHVFTQKQIDEYKECFLLYDRSRKGFIRGDDLVVAMRSLDTHPTVDEIREYRKEHEHGGKVKFEDFLQIMYKHHEDPLKEILEAFRISDTQNRDFIMANEFRHIMTRFGERLSDKEVDAVLREFGVQKTGFLKYKEITKQVLKPIPDTLS</sequence>
<dbReference type="FunFam" id="1.10.238.10:FF:000001">
    <property type="entry name" value="Calmodulin 1"/>
    <property type="match status" value="1"/>
</dbReference>
<feature type="domain" description="EF-hand" evidence="4">
    <location>
        <begin position="77"/>
        <end position="112"/>
    </location>
</feature>
<keyword evidence="2" id="KW-0677">Repeat</keyword>
<dbReference type="Proteomes" id="UP000887568">
    <property type="component" value="Unplaced"/>
</dbReference>
<dbReference type="InterPro" id="IPR050230">
    <property type="entry name" value="CALM/Myosin/TropC-like"/>
</dbReference>
<dbReference type="SUPFAM" id="SSF47473">
    <property type="entry name" value="EF-hand"/>
    <property type="match status" value="1"/>
</dbReference>
<dbReference type="OrthoDB" id="435273at2759"/>
<dbReference type="AlphaFoldDB" id="A0A913Z732"/>
<dbReference type="GO" id="GO:0005509">
    <property type="term" value="F:calcium ion binding"/>
    <property type="evidence" value="ECO:0007669"/>
    <property type="project" value="InterPro"/>
</dbReference>
<evidence type="ECO:0000313" key="6">
    <source>
        <dbReference type="Proteomes" id="UP000887568"/>
    </source>
</evidence>